<gene>
    <name evidence="1" type="primary">Dvir\GJ23412</name>
    <name evidence="1" type="ORF">Dvir_GJ23412</name>
</gene>
<organism evidence="1 2">
    <name type="scientific">Drosophila virilis</name>
    <name type="common">Fruit fly</name>
    <dbReference type="NCBI Taxonomy" id="7244"/>
    <lineage>
        <taxon>Eukaryota</taxon>
        <taxon>Metazoa</taxon>
        <taxon>Ecdysozoa</taxon>
        <taxon>Arthropoda</taxon>
        <taxon>Hexapoda</taxon>
        <taxon>Insecta</taxon>
        <taxon>Pterygota</taxon>
        <taxon>Neoptera</taxon>
        <taxon>Endopterygota</taxon>
        <taxon>Diptera</taxon>
        <taxon>Brachycera</taxon>
        <taxon>Muscomorpha</taxon>
        <taxon>Ephydroidea</taxon>
        <taxon>Drosophilidae</taxon>
        <taxon>Drosophila</taxon>
    </lineage>
</organism>
<proteinExistence type="predicted"/>
<keyword evidence="2" id="KW-1185">Reference proteome</keyword>
<dbReference type="InterPro" id="IPR006611">
    <property type="entry name" value="DUF1431_DROsp"/>
</dbReference>
<protein>
    <submittedName>
        <fullName evidence="1">Uncharacterized protein</fullName>
    </submittedName>
</protein>
<reference evidence="1 2" key="1">
    <citation type="journal article" date="2007" name="Nature">
        <title>Evolution of genes and genomes on the Drosophila phylogeny.</title>
        <authorList>
            <consortium name="Drosophila 12 Genomes Consortium"/>
            <person name="Clark A.G."/>
            <person name="Eisen M.B."/>
            <person name="Smith D.R."/>
            <person name="Bergman C.M."/>
            <person name="Oliver B."/>
            <person name="Markow T.A."/>
            <person name="Kaufman T.C."/>
            <person name="Kellis M."/>
            <person name="Gelbart W."/>
            <person name="Iyer V.N."/>
            <person name="Pollard D.A."/>
            <person name="Sackton T.B."/>
            <person name="Larracuente A.M."/>
            <person name="Singh N.D."/>
            <person name="Abad J.P."/>
            <person name="Abt D.N."/>
            <person name="Adryan B."/>
            <person name="Aguade M."/>
            <person name="Akashi H."/>
            <person name="Anderson W.W."/>
            <person name="Aquadro C.F."/>
            <person name="Ardell D.H."/>
            <person name="Arguello R."/>
            <person name="Artieri C.G."/>
            <person name="Barbash D.A."/>
            <person name="Barker D."/>
            <person name="Barsanti P."/>
            <person name="Batterham P."/>
            <person name="Batzoglou S."/>
            <person name="Begun D."/>
            <person name="Bhutkar A."/>
            <person name="Blanco E."/>
            <person name="Bosak S.A."/>
            <person name="Bradley R.K."/>
            <person name="Brand A.D."/>
            <person name="Brent M.R."/>
            <person name="Brooks A.N."/>
            <person name="Brown R.H."/>
            <person name="Butlin R.K."/>
            <person name="Caggese C."/>
            <person name="Calvi B.R."/>
            <person name="Bernardo de Carvalho A."/>
            <person name="Caspi A."/>
            <person name="Castrezana S."/>
            <person name="Celniker S.E."/>
            <person name="Chang J.L."/>
            <person name="Chapple C."/>
            <person name="Chatterji S."/>
            <person name="Chinwalla A."/>
            <person name="Civetta A."/>
            <person name="Clifton S.W."/>
            <person name="Comeron J.M."/>
            <person name="Costello J.C."/>
            <person name="Coyne J.A."/>
            <person name="Daub J."/>
            <person name="David R.G."/>
            <person name="Delcher A.L."/>
            <person name="Delehaunty K."/>
            <person name="Do C.B."/>
            <person name="Ebling H."/>
            <person name="Edwards K."/>
            <person name="Eickbush T."/>
            <person name="Evans J.D."/>
            <person name="Filipski A."/>
            <person name="Findeiss S."/>
            <person name="Freyhult E."/>
            <person name="Fulton L."/>
            <person name="Fulton R."/>
            <person name="Garcia A.C."/>
            <person name="Gardiner A."/>
            <person name="Garfield D.A."/>
            <person name="Garvin B.E."/>
            <person name="Gibson G."/>
            <person name="Gilbert D."/>
            <person name="Gnerre S."/>
            <person name="Godfrey J."/>
            <person name="Good R."/>
            <person name="Gotea V."/>
            <person name="Gravely B."/>
            <person name="Greenberg A.J."/>
            <person name="Griffiths-Jones S."/>
            <person name="Gross S."/>
            <person name="Guigo R."/>
            <person name="Gustafson E.A."/>
            <person name="Haerty W."/>
            <person name="Hahn M.W."/>
            <person name="Halligan D.L."/>
            <person name="Halpern A.L."/>
            <person name="Halter G.M."/>
            <person name="Han M.V."/>
            <person name="Heger A."/>
            <person name="Hillier L."/>
            <person name="Hinrichs A.S."/>
            <person name="Holmes I."/>
            <person name="Hoskins R.A."/>
            <person name="Hubisz M.J."/>
            <person name="Hultmark D."/>
            <person name="Huntley M.A."/>
            <person name="Jaffe D.B."/>
            <person name="Jagadeeshan S."/>
            <person name="Jeck W.R."/>
            <person name="Johnson J."/>
            <person name="Jones C.D."/>
            <person name="Jordan W.C."/>
            <person name="Karpen G.H."/>
            <person name="Kataoka E."/>
            <person name="Keightley P.D."/>
            <person name="Kheradpour P."/>
            <person name="Kirkness E.F."/>
            <person name="Koerich L.B."/>
            <person name="Kristiansen K."/>
            <person name="Kudrna D."/>
            <person name="Kulathinal R.J."/>
            <person name="Kumar S."/>
            <person name="Kwok R."/>
            <person name="Lander E."/>
            <person name="Langley C.H."/>
            <person name="Lapoint R."/>
            <person name="Lazzaro B.P."/>
            <person name="Lee S.J."/>
            <person name="Levesque L."/>
            <person name="Li R."/>
            <person name="Lin C.F."/>
            <person name="Lin M.F."/>
            <person name="Lindblad-Toh K."/>
            <person name="Llopart A."/>
            <person name="Long M."/>
            <person name="Low L."/>
            <person name="Lozovsky E."/>
            <person name="Lu J."/>
            <person name="Luo M."/>
            <person name="Machado C.A."/>
            <person name="Makalowski W."/>
            <person name="Marzo M."/>
            <person name="Matsuda M."/>
            <person name="Matzkin L."/>
            <person name="McAllister B."/>
            <person name="McBride C.S."/>
            <person name="McKernan B."/>
            <person name="McKernan K."/>
            <person name="Mendez-Lago M."/>
            <person name="Minx P."/>
            <person name="Mollenhauer M.U."/>
            <person name="Montooth K."/>
            <person name="Mount S.M."/>
            <person name="Mu X."/>
            <person name="Myers E."/>
            <person name="Negre B."/>
            <person name="Newfeld S."/>
            <person name="Nielsen R."/>
            <person name="Noor M.A."/>
            <person name="O'Grady P."/>
            <person name="Pachter L."/>
            <person name="Papaceit M."/>
            <person name="Parisi M.J."/>
            <person name="Parisi M."/>
            <person name="Parts L."/>
            <person name="Pedersen J.S."/>
            <person name="Pesole G."/>
            <person name="Phillippy A.M."/>
            <person name="Ponting C.P."/>
            <person name="Pop M."/>
            <person name="Porcelli D."/>
            <person name="Powell J.R."/>
            <person name="Prohaska S."/>
            <person name="Pruitt K."/>
            <person name="Puig M."/>
            <person name="Quesneville H."/>
            <person name="Ram K.R."/>
            <person name="Rand D."/>
            <person name="Rasmussen M.D."/>
            <person name="Reed L.K."/>
            <person name="Reenan R."/>
            <person name="Reily A."/>
            <person name="Remington K.A."/>
            <person name="Rieger T.T."/>
            <person name="Ritchie M.G."/>
            <person name="Robin C."/>
            <person name="Rogers Y.H."/>
            <person name="Rohde C."/>
            <person name="Rozas J."/>
            <person name="Rubenfield M.J."/>
            <person name="Ruiz A."/>
            <person name="Russo S."/>
            <person name="Salzberg S.L."/>
            <person name="Sanchez-Gracia A."/>
            <person name="Saranga D.J."/>
            <person name="Sato H."/>
            <person name="Schaeffer S.W."/>
            <person name="Schatz M.C."/>
            <person name="Schlenke T."/>
            <person name="Schwartz R."/>
            <person name="Segarra C."/>
            <person name="Singh R.S."/>
            <person name="Sirot L."/>
            <person name="Sirota M."/>
            <person name="Sisneros N.B."/>
            <person name="Smith C.D."/>
            <person name="Smith T.F."/>
            <person name="Spieth J."/>
            <person name="Stage D.E."/>
            <person name="Stark A."/>
            <person name="Stephan W."/>
            <person name="Strausberg R.L."/>
            <person name="Strempel S."/>
            <person name="Sturgill D."/>
            <person name="Sutton G."/>
            <person name="Sutton G.G."/>
            <person name="Tao W."/>
            <person name="Teichmann S."/>
            <person name="Tobari Y.N."/>
            <person name="Tomimura Y."/>
            <person name="Tsolas J.M."/>
            <person name="Valente V.L."/>
            <person name="Venter E."/>
            <person name="Venter J.C."/>
            <person name="Vicario S."/>
            <person name="Vieira F.G."/>
            <person name="Vilella A.J."/>
            <person name="Villasante A."/>
            <person name="Walenz B."/>
            <person name="Wang J."/>
            <person name="Wasserman M."/>
            <person name="Watts T."/>
            <person name="Wilson D."/>
            <person name="Wilson R.K."/>
            <person name="Wing R.A."/>
            <person name="Wolfner M.F."/>
            <person name="Wong A."/>
            <person name="Wong G.K."/>
            <person name="Wu C.I."/>
            <person name="Wu G."/>
            <person name="Yamamoto D."/>
            <person name="Yang H.P."/>
            <person name="Yang S.P."/>
            <person name="Yorke J.A."/>
            <person name="Yoshida K."/>
            <person name="Zdobnov E."/>
            <person name="Zhang P."/>
            <person name="Zhang Y."/>
            <person name="Zimin A.V."/>
            <person name="Baldwin J."/>
            <person name="Abdouelleil A."/>
            <person name="Abdulkadir J."/>
            <person name="Abebe A."/>
            <person name="Abera B."/>
            <person name="Abreu J."/>
            <person name="Acer S.C."/>
            <person name="Aftuck L."/>
            <person name="Alexander A."/>
            <person name="An P."/>
            <person name="Anderson E."/>
            <person name="Anderson S."/>
            <person name="Arachi H."/>
            <person name="Azer M."/>
            <person name="Bachantsang P."/>
            <person name="Barry A."/>
            <person name="Bayul T."/>
            <person name="Berlin A."/>
            <person name="Bessette D."/>
            <person name="Bloom T."/>
            <person name="Blye J."/>
            <person name="Boguslavskiy L."/>
            <person name="Bonnet C."/>
            <person name="Boukhgalter B."/>
            <person name="Bourzgui I."/>
            <person name="Brown A."/>
            <person name="Cahill P."/>
            <person name="Channer S."/>
            <person name="Cheshatsang Y."/>
            <person name="Chuda L."/>
            <person name="Citroen M."/>
            <person name="Collymore A."/>
            <person name="Cooke P."/>
            <person name="Costello M."/>
            <person name="D'Aco K."/>
            <person name="Daza R."/>
            <person name="De Haan G."/>
            <person name="DeGray S."/>
            <person name="DeMaso C."/>
            <person name="Dhargay N."/>
            <person name="Dooley K."/>
            <person name="Dooley E."/>
            <person name="Doricent M."/>
            <person name="Dorje P."/>
            <person name="Dorjee K."/>
            <person name="Dupes A."/>
            <person name="Elong R."/>
            <person name="Falk J."/>
            <person name="Farina A."/>
            <person name="Faro S."/>
            <person name="Ferguson D."/>
            <person name="Fisher S."/>
            <person name="Foley C.D."/>
            <person name="Franke A."/>
            <person name="Friedrich D."/>
            <person name="Gadbois L."/>
            <person name="Gearin G."/>
            <person name="Gearin C.R."/>
            <person name="Giannoukos G."/>
            <person name="Goode T."/>
            <person name="Graham J."/>
            <person name="Grandbois E."/>
            <person name="Grewal S."/>
            <person name="Gyaltsen K."/>
            <person name="Hafez N."/>
            <person name="Hagos B."/>
            <person name="Hall J."/>
            <person name="Henson C."/>
            <person name="Hollinger A."/>
            <person name="Honan T."/>
            <person name="Huard M.D."/>
            <person name="Hughes L."/>
            <person name="Hurhula B."/>
            <person name="Husby M.E."/>
            <person name="Kamat A."/>
            <person name="Kanga B."/>
            <person name="Kashin S."/>
            <person name="Khazanovich D."/>
            <person name="Kisner P."/>
            <person name="Lance K."/>
            <person name="Lara M."/>
            <person name="Lee W."/>
            <person name="Lennon N."/>
            <person name="Letendre F."/>
            <person name="LeVine R."/>
            <person name="Lipovsky A."/>
            <person name="Liu X."/>
            <person name="Liu J."/>
            <person name="Liu S."/>
            <person name="Lokyitsang T."/>
            <person name="Lokyitsang Y."/>
            <person name="Lubonja R."/>
            <person name="Lui A."/>
            <person name="MacDonald P."/>
            <person name="Magnisalis V."/>
            <person name="Maru K."/>
            <person name="Matthews C."/>
            <person name="McCusker W."/>
            <person name="McDonough S."/>
            <person name="Mehta T."/>
            <person name="Meldrim J."/>
            <person name="Meneus L."/>
            <person name="Mihai O."/>
            <person name="Mihalev A."/>
            <person name="Mihova T."/>
            <person name="Mittelman R."/>
            <person name="Mlenga V."/>
            <person name="Montmayeur A."/>
            <person name="Mulrain L."/>
            <person name="Navidi A."/>
            <person name="Naylor J."/>
            <person name="Negash T."/>
            <person name="Nguyen T."/>
            <person name="Nguyen N."/>
            <person name="Nicol R."/>
            <person name="Norbu C."/>
            <person name="Norbu N."/>
            <person name="Novod N."/>
            <person name="O'Neill B."/>
            <person name="Osman S."/>
            <person name="Markiewicz E."/>
            <person name="Oyono O.L."/>
            <person name="Patti C."/>
            <person name="Phunkhang P."/>
            <person name="Pierre F."/>
            <person name="Priest M."/>
            <person name="Raghuraman S."/>
            <person name="Rege F."/>
            <person name="Reyes R."/>
            <person name="Rise C."/>
            <person name="Rogov P."/>
            <person name="Ross K."/>
            <person name="Ryan E."/>
            <person name="Settipalli S."/>
            <person name="Shea T."/>
            <person name="Sherpa N."/>
            <person name="Shi L."/>
            <person name="Shih D."/>
            <person name="Sparrow T."/>
            <person name="Spaulding J."/>
            <person name="Stalker J."/>
            <person name="Stange-Thomann N."/>
            <person name="Stavropoulos S."/>
            <person name="Stone C."/>
            <person name="Strader C."/>
            <person name="Tesfaye S."/>
            <person name="Thomson T."/>
            <person name="Thoulutsang Y."/>
            <person name="Thoulutsang D."/>
            <person name="Topham K."/>
            <person name="Topping I."/>
            <person name="Tsamla T."/>
            <person name="Vassiliev H."/>
            <person name="Vo A."/>
            <person name="Wangchuk T."/>
            <person name="Wangdi T."/>
            <person name="Weiand M."/>
            <person name="Wilkinson J."/>
            <person name="Wilson A."/>
            <person name="Yadav S."/>
            <person name="Young G."/>
            <person name="Yu Q."/>
            <person name="Zembek L."/>
            <person name="Zhong D."/>
            <person name="Zimmer A."/>
            <person name="Zwirko Z."/>
            <person name="Jaffe D.B."/>
            <person name="Alvarez P."/>
            <person name="Brockman W."/>
            <person name="Butler J."/>
            <person name="Chin C."/>
            <person name="Gnerre S."/>
            <person name="Grabherr M."/>
            <person name="Kleber M."/>
            <person name="Mauceli E."/>
            <person name="MacCallum I."/>
        </authorList>
    </citation>
    <scope>NUCLEOTIDE SEQUENCE [LARGE SCALE GENOMIC DNA]</scope>
    <source>
        <strain evidence="2">Tucson 15010-1051.87</strain>
    </source>
</reference>
<name>B4LXP2_DROVI</name>
<accession>B4LXP2</accession>
<dbReference type="STRING" id="7244.B4LXP2"/>
<dbReference type="AlphaFoldDB" id="B4LXP2"/>
<evidence type="ECO:0000313" key="2">
    <source>
        <dbReference type="Proteomes" id="UP000008792"/>
    </source>
</evidence>
<dbReference type="eggNOG" id="ENOG502T98P">
    <property type="taxonomic scope" value="Eukaryota"/>
</dbReference>
<dbReference type="OrthoDB" id="7852729at2759"/>
<sequence length="193" mass="22825">MVNFNNSTKMMVNRCMELLNAKIAHAQTRHIAKRVPLGRISPRALDTKAIFRERQKAEKYEACKRLSMWEQNKDQGSGWGENERLDHSHYKHCQLQERTYDCTWTKFPEEPKPKQRRMFKSEGHIPICRRKTGTRPETAKPWDDEASDFIKQWDNNNAMINRNRFGKTTHFSQPHVGGGSLNSKNPKRKLFYY</sequence>
<dbReference type="EMBL" id="CH940650">
    <property type="protein sequence ID" value="EDW66826.1"/>
    <property type="molecule type" value="Genomic_DNA"/>
</dbReference>
<dbReference type="Proteomes" id="UP000008792">
    <property type="component" value="Unassembled WGS sequence"/>
</dbReference>
<evidence type="ECO:0000313" key="1">
    <source>
        <dbReference type="EMBL" id="EDW66826.1"/>
    </source>
</evidence>
<dbReference type="PhylomeDB" id="B4LXP2"/>
<dbReference type="KEGG" id="dvi:6630650"/>
<dbReference type="HOGENOM" id="CLU_1361716_0_0_1"/>
<dbReference type="Pfam" id="PF07248">
    <property type="entry name" value="DUF1431"/>
    <property type="match status" value="1"/>
</dbReference>
<dbReference type="OMA" id="HAQTRHI"/>
<dbReference type="InParanoid" id="B4LXP2"/>